<keyword evidence="5" id="KW-1185">Reference proteome</keyword>
<evidence type="ECO:0000313" key="3">
    <source>
        <dbReference type="EMBL" id="OAJ57376.1"/>
    </source>
</evidence>
<dbReference type="InterPro" id="IPR046696">
    <property type="entry name" value="DUF6566"/>
</dbReference>
<evidence type="ECO:0000259" key="2">
    <source>
        <dbReference type="Pfam" id="PF20204"/>
    </source>
</evidence>
<dbReference type="EMBL" id="LXKA01000298">
    <property type="protein sequence ID" value="OAJ58976.1"/>
    <property type="molecule type" value="Genomic_DNA"/>
</dbReference>
<dbReference type="AlphaFoldDB" id="A0A1A9N7D4"/>
<evidence type="ECO:0000313" key="5">
    <source>
        <dbReference type="Proteomes" id="UP000077961"/>
    </source>
</evidence>
<dbReference type="RefSeq" id="WP_064269169.1">
    <property type="nucleotide sequence ID" value="NZ_LXJZ01000179.1"/>
</dbReference>
<evidence type="ECO:0000313" key="4">
    <source>
        <dbReference type="EMBL" id="OAJ58976.1"/>
    </source>
</evidence>
<feature type="compositionally biased region" description="Basic and acidic residues" evidence="1">
    <location>
        <begin position="95"/>
        <end position="111"/>
    </location>
</feature>
<feature type="domain" description="DUF6566" evidence="2">
    <location>
        <begin position="1"/>
        <end position="77"/>
    </location>
</feature>
<accession>A0A1A9N7D4</accession>
<gene>
    <name evidence="3" type="ORF">A6V36_31650</name>
    <name evidence="4" type="ORF">A6V37_28250</name>
</gene>
<feature type="region of interest" description="Disordered" evidence="1">
    <location>
        <begin position="92"/>
        <end position="111"/>
    </location>
</feature>
<name>A0A1A9N7D4_9BURK</name>
<evidence type="ECO:0000256" key="1">
    <source>
        <dbReference type="SAM" id="MobiDB-lite"/>
    </source>
</evidence>
<protein>
    <recommendedName>
        <fullName evidence="2">DUF6566 domain-containing protein</fullName>
    </recommendedName>
</protein>
<sequence>MHAGHVSYGEFEIVAHPERNEYGAWVASVSVSLGTRTIVDIRPKTVQPEWLTEEEAIRDGVEWGCRFIDREFNSQQSRSWVADRSRAEQWFSQIEKSRGSTQAEHRDDTAT</sequence>
<dbReference type="Proteomes" id="UP000078116">
    <property type="component" value="Unassembled WGS sequence"/>
</dbReference>
<organism evidence="4 6">
    <name type="scientific">Paraburkholderia ginsengiterrae</name>
    <dbReference type="NCBI Taxonomy" id="1462993"/>
    <lineage>
        <taxon>Bacteria</taxon>
        <taxon>Pseudomonadati</taxon>
        <taxon>Pseudomonadota</taxon>
        <taxon>Betaproteobacteria</taxon>
        <taxon>Burkholderiales</taxon>
        <taxon>Burkholderiaceae</taxon>
        <taxon>Paraburkholderia</taxon>
    </lineage>
</organism>
<dbReference type="Pfam" id="PF20204">
    <property type="entry name" value="DUF6566"/>
    <property type="match status" value="1"/>
</dbReference>
<dbReference type="STRING" id="1462993.A6V36_31650"/>
<proteinExistence type="predicted"/>
<dbReference type="EMBL" id="LXJZ01000179">
    <property type="protein sequence ID" value="OAJ57376.1"/>
    <property type="molecule type" value="Genomic_DNA"/>
</dbReference>
<dbReference type="OrthoDB" id="8928268at2"/>
<comment type="caution">
    <text evidence="4">The sequence shown here is derived from an EMBL/GenBank/DDBJ whole genome shotgun (WGS) entry which is preliminary data.</text>
</comment>
<evidence type="ECO:0000313" key="6">
    <source>
        <dbReference type="Proteomes" id="UP000078116"/>
    </source>
</evidence>
<dbReference type="Proteomes" id="UP000077961">
    <property type="component" value="Unassembled WGS sequence"/>
</dbReference>
<reference evidence="5 6" key="1">
    <citation type="submission" date="2016-04" db="EMBL/GenBank/DDBJ databases">
        <title>Reclassification of Paraburkholderia panaciterrae (Farh et al. 2015) Dobritsa &amp; Samadpour 2016 as a later homotypic synonym of Paraburkholderia ginsengiterrae (Farh et al. 2015) Dobritsa &amp; Samadpour 2016.</title>
        <authorList>
            <person name="Dobritsa A.P."/>
            <person name="Kutumbaka K."/>
            <person name="Samadpour M."/>
        </authorList>
    </citation>
    <scope>NUCLEOTIDE SEQUENCE [LARGE SCALE GENOMIC DNA]</scope>
    <source>
        <strain evidence="4 6">DCY85</strain>
        <strain evidence="3 5">DCY85-1</strain>
    </source>
</reference>